<comment type="caution">
    <text evidence="2">The sequence shown here is derived from an EMBL/GenBank/DDBJ whole genome shotgun (WGS) entry which is preliminary data.</text>
</comment>
<feature type="compositionally biased region" description="Gly residues" evidence="1">
    <location>
        <begin position="1"/>
        <end position="11"/>
    </location>
</feature>
<feature type="region of interest" description="Disordered" evidence="1">
    <location>
        <begin position="1"/>
        <end position="27"/>
    </location>
</feature>
<evidence type="ECO:0000256" key="1">
    <source>
        <dbReference type="SAM" id="MobiDB-lite"/>
    </source>
</evidence>
<dbReference type="AlphaFoldDB" id="A0A392TN76"/>
<reference evidence="2 3" key="1">
    <citation type="journal article" date="2018" name="Front. Plant Sci.">
        <title>Red Clover (Trifolium pratense) and Zigzag Clover (T. medium) - A Picture of Genomic Similarities and Differences.</title>
        <authorList>
            <person name="Dluhosova J."/>
            <person name="Istvanek J."/>
            <person name="Nedelnik J."/>
            <person name="Repkova J."/>
        </authorList>
    </citation>
    <scope>NUCLEOTIDE SEQUENCE [LARGE SCALE GENOMIC DNA]</scope>
    <source>
        <strain evidence="3">cv. 10/8</strain>
        <tissue evidence="2">Leaf</tissue>
    </source>
</reference>
<proteinExistence type="predicted"/>
<name>A0A392TN76_9FABA</name>
<dbReference type="EMBL" id="LXQA010612521">
    <property type="protein sequence ID" value="MCI62084.1"/>
    <property type="molecule type" value="Genomic_DNA"/>
</dbReference>
<dbReference type="Proteomes" id="UP000265520">
    <property type="component" value="Unassembled WGS sequence"/>
</dbReference>
<keyword evidence="3" id="KW-1185">Reference proteome</keyword>
<evidence type="ECO:0000313" key="2">
    <source>
        <dbReference type="EMBL" id="MCI62084.1"/>
    </source>
</evidence>
<accession>A0A392TN76</accession>
<organism evidence="2 3">
    <name type="scientific">Trifolium medium</name>
    <dbReference type="NCBI Taxonomy" id="97028"/>
    <lineage>
        <taxon>Eukaryota</taxon>
        <taxon>Viridiplantae</taxon>
        <taxon>Streptophyta</taxon>
        <taxon>Embryophyta</taxon>
        <taxon>Tracheophyta</taxon>
        <taxon>Spermatophyta</taxon>
        <taxon>Magnoliopsida</taxon>
        <taxon>eudicotyledons</taxon>
        <taxon>Gunneridae</taxon>
        <taxon>Pentapetalae</taxon>
        <taxon>rosids</taxon>
        <taxon>fabids</taxon>
        <taxon>Fabales</taxon>
        <taxon>Fabaceae</taxon>
        <taxon>Papilionoideae</taxon>
        <taxon>50 kb inversion clade</taxon>
        <taxon>NPAAA clade</taxon>
        <taxon>Hologalegina</taxon>
        <taxon>IRL clade</taxon>
        <taxon>Trifolieae</taxon>
        <taxon>Trifolium</taxon>
    </lineage>
</organism>
<protein>
    <submittedName>
        <fullName evidence="2">Uncharacterized protein</fullName>
    </submittedName>
</protein>
<sequence length="27" mass="2598">MGRGKLYGRGGQRADEGGSSSGGRGSG</sequence>
<feature type="non-terminal residue" evidence="2">
    <location>
        <position position="27"/>
    </location>
</feature>
<evidence type="ECO:0000313" key="3">
    <source>
        <dbReference type="Proteomes" id="UP000265520"/>
    </source>
</evidence>